<evidence type="ECO:0000313" key="2">
    <source>
        <dbReference type="Proteomes" id="UP000095287"/>
    </source>
</evidence>
<keyword evidence="2" id="KW-1185">Reference proteome</keyword>
<keyword evidence="1" id="KW-0472">Membrane</keyword>
<dbReference type="Proteomes" id="UP000095287">
    <property type="component" value="Unplaced"/>
</dbReference>
<proteinExistence type="predicted"/>
<keyword evidence="1" id="KW-1133">Transmembrane helix</keyword>
<accession>A0A1I7YBG6</accession>
<organism evidence="2 3">
    <name type="scientific">Steinernema glaseri</name>
    <dbReference type="NCBI Taxonomy" id="37863"/>
    <lineage>
        <taxon>Eukaryota</taxon>
        <taxon>Metazoa</taxon>
        <taxon>Ecdysozoa</taxon>
        <taxon>Nematoda</taxon>
        <taxon>Chromadorea</taxon>
        <taxon>Rhabditida</taxon>
        <taxon>Tylenchina</taxon>
        <taxon>Panagrolaimomorpha</taxon>
        <taxon>Strongyloidoidea</taxon>
        <taxon>Steinernematidae</taxon>
        <taxon>Steinernema</taxon>
    </lineage>
</organism>
<evidence type="ECO:0000256" key="1">
    <source>
        <dbReference type="SAM" id="Phobius"/>
    </source>
</evidence>
<sequence length="111" mass="12367">MLSDLEVPIYSVFALLSLGLVLLLIGIVLRFGLSRPRSLLWRQELWKPPSFVPEFRFPSISTIVSLPDIPQIIVDDPPDYEEARASPCPSYEDVVACDGTRSSIELLAVIP</sequence>
<dbReference type="WBParaSite" id="L893_g1468.t1">
    <property type="protein sequence ID" value="L893_g1468.t1"/>
    <property type="gene ID" value="L893_g1468"/>
</dbReference>
<name>A0A1I7YBG6_9BILA</name>
<feature type="transmembrane region" description="Helical" evidence="1">
    <location>
        <begin position="12"/>
        <end position="33"/>
    </location>
</feature>
<evidence type="ECO:0000313" key="3">
    <source>
        <dbReference type="WBParaSite" id="L893_g1468.t1"/>
    </source>
</evidence>
<keyword evidence="1" id="KW-0812">Transmembrane</keyword>
<reference evidence="3" key="1">
    <citation type="submission" date="2016-11" db="UniProtKB">
        <authorList>
            <consortium name="WormBaseParasite"/>
        </authorList>
    </citation>
    <scope>IDENTIFICATION</scope>
</reference>
<protein>
    <submittedName>
        <fullName evidence="3">Secreted protein</fullName>
    </submittedName>
</protein>
<dbReference type="AlphaFoldDB" id="A0A1I7YBG6"/>